<keyword evidence="7 12" id="KW-1133">Transmembrane helix</keyword>
<keyword evidence="5" id="KW-0851">Voltage-gated channel</keyword>
<feature type="domain" description="Inward rectifier potassium channel C-terminal" evidence="14">
    <location>
        <begin position="141"/>
        <end position="297"/>
    </location>
</feature>
<keyword evidence="2" id="KW-0813">Transport</keyword>
<dbReference type="GO" id="GO:1990573">
    <property type="term" value="P:potassium ion import across plasma membrane"/>
    <property type="evidence" value="ECO:0007669"/>
    <property type="project" value="TreeGrafter"/>
</dbReference>
<organism evidence="15 16">
    <name type="scientific">Nitrospirillum viridazoti CBAmc</name>
    <dbReference type="NCBI Taxonomy" id="1441467"/>
    <lineage>
        <taxon>Bacteria</taxon>
        <taxon>Pseudomonadati</taxon>
        <taxon>Pseudomonadota</taxon>
        <taxon>Alphaproteobacteria</taxon>
        <taxon>Rhodospirillales</taxon>
        <taxon>Azospirillaceae</taxon>
        <taxon>Nitrospirillum</taxon>
        <taxon>Nitrospirillum viridazoti</taxon>
    </lineage>
</organism>
<feature type="transmembrane region" description="Helical" evidence="12">
    <location>
        <begin position="43"/>
        <end position="69"/>
    </location>
</feature>
<keyword evidence="8" id="KW-0406">Ion transport</keyword>
<dbReference type="InterPro" id="IPR016449">
    <property type="entry name" value="K_chnl_inward-rec_Kir"/>
</dbReference>
<dbReference type="SUPFAM" id="SSF81296">
    <property type="entry name" value="E set domains"/>
    <property type="match status" value="1"/>
</dbReference>
<dbReference type="PANTHER" id="PTHR11767:SF102">
    <property type="entry name" value="INWARDLY RECTIFYING POTASSIUM CHANNEL 1, ISOFORM F"/>
    <property type="match status" value="1"/>
</dbReference>
<dbReference type="Pfam" id="PF17655">
    <property type="entry name" value="IRK_C"/>
    <property type="match status" value="1"/>
</dbReference>
<dbReference type="PANTHER" id="PTHR11767">
    <property type="entry name" value="INWARD RECTIFIER POTASSIUM CHANNEL"/>
    <property type="match status" value="1"/>
</dbReference>
<evidence type="ECO:0000256" key="4">
    <source>
        <dbReference type="ARBA" id="ARBA00022692"/>
    </source>
</evidence>
<dbReference type="InterPro" id="IPR013099">
    <property type="entry name" value="K_chnl_dom"/>
</dbReference>
<evidence type="ECO:0000256" key="8">
    <source>
        <dbReference type="ARBA" id="ARBA00023065"/>
    </source>
</evidence>
<reference evidence="15 16" key="1">
    <citation type="submission" date="2017-06" db="EMBL/GenBank/DDBJ databases">
        <title>Complete genome sequence of Nitrospirillum amazonense strain CBAmC, an endophytic nitrogen-fixing and plant growth-promoting bacterium, isolated from sugarcane.</title>
        <authorList>
            <person name="Schwab S."/>
            <person name="dos Santos Teixeira K.R."/>
            <person name="Simoes Araujo J.L."/>
            <person name="Soares Vidal M."/>
            <person name="Borges de Freitas H.R."/>
            <person name="Rivello Crivelaro A.L."/>
            <person name="Bueno de Camargo Nunes A."/>
            <person name="dos Santos C.M."/>
            <person name="Palmeira da Silva Rosa D."/>
            <person name="da Silva Padilha D."/>
            <person name="da Silva E."/>
            <person name="Araujo Terra L."/>
            <person name="Soares Mendes V."/>
            <person name="Farinelli L."/>
            <person name="Magalhaes Cruz L."/>
            <person name="Baldani J.I."/>
        </authorList>
    </citation>
    <scope>NUCLEOTIDE SEQUENCE [LARGE SCALE GENOMIC DNA]</scope>
    <source>
        <strain evidence="15 16">CBAmC</strain>
    </source>
</reference>
<evidence type="ECO:0000256" key="7">
    <source>
        <dbReference type="ARBA" id="ARBA00022989"/>
    </source>
</evidence>
<dbReference type="GO" id="GO:0005886">
    <property type="term" value="C:plasma membrane"/>
    <property type="evidence" value="ECO:0007669"/>
    <property type="project" value="TreeGrafter"/>
</dbReference>
<evidence type="ECO:0000256" key="6">
    <source>
        <dbReference type="ARBA" id="ARBA00022958"/>
    </source>
</evidence>
<dbReference type="Proteomes" id="UP000197153">
    <property type="component" value="Chromosome 3"/>
</dbReference>
<evidence type="ECO:0000313" key="16">
    <source>
        <dbReference type="Proteomes" id="UP000197153"/>
    </source>
</evidence>
<proteinExistence type="predicted"/>
<keyword evidence="6" id="KW-0630">Potassium</keyword>
<feature type="transmembrane region" description="Helical" evidence="12">
    <location>
        <begin position="107"/>
        <end position="132"/>
    </location>
</feature>
<comment type="subcellular location">
    <subcellularLocation>
        <location evidence="1">Membrane</location>
        <topology evidence="1">Multi-pass membrane protein</topology>
    </subcellularLocation>
</comment>
<feature type="region of interest" description="Disordered" evidence="11">
    <location>
        <begin position="290"/>
        <end position="313"/>
    </location>
</feature>
<protein>
    <submittedName>
        <fullName evidence="15">ATP-sensitive inward rectifier potassium channel 10</fullName>
    </submittedName>
</protein>
<dbReference type="RefSeq" id="WP_088874294.1">
    <property type="nucleotide sequence ID" value="NZ_CP022112.1"/>
</dbReference>
<keyword evidence="9 12" id="KW-0472">Membrane</keyword>
<feature type="domain" description="Potassium channel" evidence="13">
    <location>
        <begin position="56"/>
        <end position="133"/>
    </location>
</feature>
<dbReference type="GO" id="GO:0005242">
    <property type="term" value="F:inward rectifier potassium channel activity"/>
    <property type="evidence" value="ECO:0007669"/>
    <property type="project" value="InterPro"/>
</dbReference>
<evidence type="ECO:0000259" key="13">
    <source>
        <dbReference type="Pfam" id="PF07885"/>
    </source>
</evidence>
<dbReference type="GO" id="GO:0034765">
    <property type="term" value="P:regulation of monoatomic ion transmembrane transport"/>
    <property type="evidence" value="ECO:0007669"/>
    <property type="project" value="TreeGrafter"/>
</dbReference>
<dbReference type="InterPro" id="IPR013518">
    <property type="entry name" value="K_chnl_inward-rec_Kir_cyto"/>
</dbReference>
<evidence type="ECO:0000256" key="11">
    <source>
        <dbReference type="SAM" id="MobiDB-lite"/>
    </source>
</evidence>
<keyword evidence="3" id="KW-0633">Potassium transport</keyword>
<sequence>MPPHRRLARLHQRRITVDGRPFATLKGVPALRWQDPYHFLLSISWGGFFGLALAIYLIANLIFAGLYLMEPGGVTNARIGSFTDAFFFSVQTLGTMGYGVMAPNTVYANSVAAAESFTGMLGVAQITGLIFARFSRPKALILFSRNILFTQHDGHPVLMLRAGNTRGNQILEAEASVSFSTMRITEEGTMMRGFEELKLVRAKSPLFALSWTIVHRIDESSPLYGQTEWTLRQSHATFIVLLSGTDENYSQKVYSRKTYEAGDVLWGQRFVDIIKVHDDGHRLLDFGRFHDTEPQRLPKPQPDGGPSQPPVGA</sequence>
<keyword evidence="16" id="KW-1185">Reference proteome</keyword>
<gene>
    <name evidence="15" type="ORF">Y958_22960</name>
</gene>
<dbReference type="AlphaFoldDB" id="A0A248K095"/>
<accession>A0A248K095</accession>
<dbReference type="KEGG" id="nao:Y958_22960"/>
<evidence type="ECO:0000256" key="2">
    <source>
        <dbReference type="ARBA" id="ARBA00022448"/>
    </source>
</evidence>
<dbReference type="Gene3D" id="2.60.40.1400">
    <property type="entry name" value="G protein-activated inward rectifier potassium channel 1"/>
    <property type="match status" value="1"/>
</dbReference>
<feature type="transmembrane region" description="Helical" evidence="12">
    <location>
        <begin position="81"/>
        <end position="101"/>
    </location>
</feature>
<evidence type="ECO:0000256" key="12">
    <source>
        <dbReference type="SAM" id="Phobius"/>
    </source>
</evidence>
<dbReference type="Pfam" id="PF07885">
    <property type="entry name" value="Ion_trans_2"/>
    <property type="match status" value="1"/>
</dbReference>
<evidence type="ECO:0000313" key="15">
    <source>
        <dbReference type="EMBL" id="ASG23828.1"/>
    </source>
</evidence>
<dbReference type="PRINTS" id="PR01320">
    <property type="entry name" value="KIRCHANNEL"/>
</dbReference>
<evidence type="ECO:0000256" key="9">
    <source>
        <dbReference type="ARBA" id="ARBA00023136"/>
    </source>
</evidence>
<dbReference type="EMBL" id="CP022112">
    <property type="protein sequence ID" value="ASG23828.1"/>
    <property type="molecule type" value="Genomic_DNA"/>
</dbReference>
<evidence type="ECO:0000259" key="14">
    <source>
        <dbReference type="Pfam" id="PF17655"/>
    </source>
</evidence>
<feature type="compositionally biased region" description="Pro residues" evidence="11">
    <location>
        <begin position="297"/>
        <end position="313"/>
    </location>
</feature>
<dbReference type="InterPro" id="IPR014756">
    <property type="entry name" value="Ig_E-set"/>
</dbReference>
<evidence type="ECO:0000256" key="3">
    <source>
        <dbReference type="ARBA" id="ARBA00022538"/>
    </source>
</evidence>
<keyword evidence="10 15" id="KW-0407">Ion channel</keyword>
<evidence type="ECO:0000256" key="1">
    <source>
        <dbReference type="ARBA" id="ARBA00004141"/>
    </source>
</evidence>
<keyword evidence="4 12" id="KW-0812">Transmembrane</keyword>
<evidence type="ECO:0000256" key="5">
    <source>
        <dbReference type="ARBA" id="ARBA00022882"/>
    </source>
</evidence>
<dbReference type="GO" id="GO:0034702">
    <property type="term" value="C:monoatomic ion channel complex"/>
    <property type="evidence" value="ECO:0007669"/>
    <property type="project" value="UniProtKB-KW"/>
</dbReference>
<name>A0A248K095_9PROT</name>
<dbReference type="Gene3D" id="1.10.287.70">
    <property type="match status" value="1"/>
</dbReference>
<dbReference type="InterPro" id="IPR041647">
    <property type="entry name" value="IRK_C"/>
</dbReference>
<dbReference type="SUPFAM" id="SSF81324">
    <property type="entry name" value="Voltage-gated potassium channels"/>
    <property type="match status" value="1"/>
</dbReference>
<evidence type="ECO:0000256" key="10">
    <source>
        <dbReference type="ARBA" id="ARBA00023303"/>
    </source>
</evidence>